<keyword evidence="3" id="KW-0474">Menaquinone biosynthesis</keyword>
<dbReference type="Pfam" id="PF01040">
    <property type="entry name" value="UbiA"/>
    <property type="match status" value="1"/>
</dbReference>
<feature type="transmembrane region" description="Helical" evidence="9">
    <location>
        <begin position="280"/>
        <end position="301"/>
    </location>
</feature>
<evidence type="ECO:0000256" key="8">
    <source>
        <dbReference type="ARBA" id="ARBA00023136"/>
    </source>
</evidence>
<reference evidence="10 11" key="1">
    <citation type="journal article" date="2015" name="Genome Announc.">
        <title>Draft Genome Sequences of Marine Isolates of Thalassomonas viridans and Thalassomonas actiniarum.</title>
        <authorList>
            <person name="Olonade I."/>
            <person name="van Zyl L.J."/>
            <person name="Trindade M."/>
        </authorList>
    </citation>
    <scope>NUCLEOTIDE SEQUENCE [LARGE SCALE GENOMIC DNA]</scope>
    <source>
        <strain evidence="10 11">XOM25</strain>
    </source>
</reference>
<feature type="transmembrane region" description="Helical" evidence="9">
    <location>
        <begin position="120"/>
        <end position="140"/>
    </location>
</feature>
<comment type="pathway">
    <text evidence="2">Quinol/quinone metabolism; menaquinone biosynthesis.</text>
</comment>
<feature type="transmembrane region" description="Helical" evidence="9">
    <location>
        <begin position="147"/>
        <end position="171"/>
    </location>
</feature>
<gene>
    <name evidence="10" type="ORF">SG34_007375</name>
</gene>
<keyword evidence="6 9" id="KW-0812">Transmembrane</keyword>
<keyword evidence="11" id="KW-1185">Reference proteome</keyword>
<dbReference type="AlphaFoldDB" id="A0AAE9Z4R3"/>
<evidence type="ECO:0000313" key="11">
    <source>
        <dbReference type="Proteomes" id="UP000032352"/>
    </source>
</evidence>
<evidence type="ECO:0000256" key="3">
    <source>
        <dbReference type="ARBA" id="ARBA00022428"/>
    </source>
</evidence>
<feature type="transmembrane region" description="Helical" evidence="9">
    <location>
        <begin position="12"/>
        <end position="29"/>
    </location>
</feature>
<feature type="transmembrane region" description="Helical" evidence="9">
    <location>
        <begin position="225"/>
        <end position="243"/>
    </location>
</feature>
<feature type="transmembrane region" description="Helical" evidence="9">
    <location>
        <begin position="249"/>
        <end position="268"/>
    </location>
</feature>
<dbReference type="PANTHER" id="PTHR13929">
    <property type="entry name" value="1,4-DIHYDROXY-2-NAPHTHOATE OCTAPRENYLTRANSFERASE"/>
    <property type="match status" value="1"/>
</dbReference>
<dbReference type="RefSeq" id="WP_044836983.1">
    <property type="nucleotide sequence ID" value="NZ_CP059733.1"/>
</dbReference>
<keyword evidence="8 9" id="KW-0472">Membrane</keyword>
<dbReference type="InterPro" id="IPR044878">
    <property type="entry name" value="UbiA_sf"/>
</dbReference>
<feature type="transmembrane region" description="Helical" evidence="9">
    <location>
        <begin position="41"/>
        <end position="58"/>
    </location>
</feature>
<protein>
    <submittedName>
        <fullName evidence="10">Prenyltransferase</fullName>
    </submittedName>
</protein>
<dbReference type="InterPro" id="IPR026046">
    <property type="entry name" value="UBIAD1"/>
</dbReference>
<evidence type="ECO:0000256" key="1">
    <source>
        <dbReference type="ARBA" id="ARBA00004141"/>
    </source>
</evidence>
<evidence type="ECO:0000256" key="9">
    <source>
        <dbReference type="SAM" id="Phobius"/>
    </source>
</evidence>
<name>A0AAE9Z4R3_9GAMM</name>
<accession>A0AAE9Z4R3</accession>
<dbReference type="GO" id="GO:0042371">
    <property type="term" value="P:vitamin K biosynthetic process"/>
    <property type="evidence" value="ECO:0007669"/>
    <property type="project" value="TreeGrafter"/>
</dbReference>
<dbReference type="InterPro" id="IPR000537">
    <property type="entry name" value="UbiA_prenyltransferase"/>
</dbReference>
<organism evidence="10 11">
    <name type="scientific">Thalassomonas viridans</name>
    <dbReference type="NCBI Taxonomy" id="137584"/>
    <lineage>
        <taxon>Bacteria</taxon>
        <taxon>Pseudomonadati</taxon>
        <taxon>Pseudomonadota</taxon>
        <taxon>Gammaproteobacteria</taxon>
        <taxon>Alteromonadales</taxon>
        <taxon>Colwelliaceae</taxon>
        <taxon>Thalassomonas</taxon>
    </lineage>
</organism>
<keyword evidence="5" id="KW-0808">Transferase</keyword>
<dbReference type="KEGG" id="tvd:SG34_007375"/>
<dbReference type="Gene3D" id="1.10.357.140">
    <property type="entry name" value="UbiA prenyltransferase"/>
    <property type="match status" value="1"/>
</dbReference>
<keyword evidence="4" id="KW-1003">Cell membrane</keyword>
<dbReference type="CDD" id="cd13962">
    <property type="entry name" value="PT_UbiA_UBIAD1"/>
    <property type="match status" value="1"/>
</dbReference>
<evidence type="ECO:0000313" key="10">
    <source>
        <dbReference type="EMBL" id="WDE06716.1"/>
    </source>
</evidence>
<feature type="transmembrane region" description="Helical" evidence="9">
    <location>
        <begin position="93"/>
        <end position="114"/>
    </location>
</feature>
<proteinExistence type="predicted"/>
<comment type="subcellular location">
    <subcellularLocation>
        <location evidence="1">Membrane</location>
        <topology evidence="1">Multi-pass membrane protein</topology>
    </subcellularLocation>
</comment>
<evidence type="ECO:0000256" key="6">
    <source>
        <dbReference type="ARBA" id="ARBA00022692"/>
    </source>
</evidence>
<dbReference type="GO" id="GO:0016020">
    <property type="term" value="C:membrane"/>
    <property type="evidence" value="ECO:0007669"/>
    <property type="project" value="UniProtKB-SubCell"/>
</dbReference>
<reference evidence="10 11" key="2">
    <citation type="journal article" date="2022" name="Mar. Drugs">
        <title>Bioassay-Guided Fractionation Leads to the Detection of Cholic Acid Generated by the Rare Thalassomonas sp.</title>
        <authorList>
            <person name="Pheiffer F."/>
            <person name="Schneider Y.K."/>
            <person name="Hansen E.H."/>
            <person name="Andersen J.H."/>
            <person name="Isaksson J."/>
            <person name="Busche T."/>
            <person name="R C."/>
            <person name="Kalinowski J."/>
            <person name="Zyl L.V."/>
            <person name="Trindade M."/>
        </authorList>
    </citation>
    <scope>NUCLEOTIDE SEQUENCE [LARGE SCALE GENOMIC DNA]</scope>
    <source>
        <strain evidence="10 11">XOM25</strain>
    </source>
</reference>
<evidence type="ECO:0000256" key="2">
    <source>
        <dbReference type="ARBA" id="ARBA00004863"/>
    </source>
</evidence>
<evidence type="ECO:0000256" key="4">
    <source>
        <dbReference type="ARBA" id="ARBA00022475"/>
    </source>
</evidence>
<sequence length="302" mass="32247">MAFKTLIKAARLPFLILTPVCILLAYALARRQASDVSLLDTGLIFIGALAAHVAVNLLNEYLDFSSGLDLITRKTPFSGGSGALPADPASAPLILKASYLCIFLVCLVEGYFLLLAPLSVQARLCLLFIGVSGLLIIICYTRILNRLPWLCLIAPGLGFGTFMVLASVLLLTGEITVQALLLSLVPFFHINNLLLLNQYPDIEADKSVGRNHFAIAYGIANSNRVYGIFMLLPFLLLGVLISAGALPLLSVIALIPLLPGLVVVAEVNRQGANIAEHPKYLALNVAVTLATSLLLALSLLFG</sequence>
<dbReference type="PANTHER" id="PTHR13929:SF0">
    <property type="entry name" value="UBIA PRENYLTRANSFERASE DOMAIN-CONTAINING PROTEIN 1"/>
    <property type="match status" value="1"/>
</dbReference>
<keyword evidence="7 9" id="KW-1133">Transmembrane helix</keyword>
<evidence type="ECO:0000256" key="5">
    <source>
        <dbReference type="ARBA" id="ARBA00022679"/>
    </source>
</evidence>
<dbReference type="GO" id="GO:0009234">
    <property type="term" value="P:menaquinone biosynthetic process"/>
    <property type="evidence" value="ECO:0007669"/>
    <property type="project" value="UniProtKB-KW"/>
</dbReference>
<dbReference type="Proteomes" id="UP000032352">
    <property type="component" value="Chromosome"/>
</dbReference>
<dbReference type="EMBL" id="CP059733">
    <property type="protein sequence ID" value="WDE06716.1"/>
    <property type="molecule type" value="Genomic_DNA"/>
</dbReference>
<dbReference type="GO" id="GO:0004659">
    <property type="term" value="F:prenyltransferase activity"/>
    <property type="evidence" value="ECO:0007669"/>
    <property type="project" value="InterPro"/>
</dbReference>
<evidence type="ECO:0000256" key="7">
    <source>
        <dbReference type="ARBA" id="ARBA00022989"/>
    </source>
</evidence>